<gene>
    <name evidence="8" type="ORF">BDY21DRAFT_304512</name>
</gene>
<dbReference type="PANTHER" id="PTHR24306">
    <property type="match status" value="1"/>
</dbReference>
<comment type="subcellular location">
    <subcellularLocation>
        <location evidence="2">Endoplasmic reticulum membrane</location>
        <topology evidence="2">Single-pass membrane protein</topology>
    </subcellularLocation>
</comment>
<keyword evidence="5 7" id="KW-0479">Metal-binding</keyword>
<dbReference type="GO" id="GO:0016705">
    <property type="term" value="F:oxidoreductase activity, acting on paired donors, with incorporation or reduction of molecular oxygen"/>
    <property type="evidence" value="ECO:0007669"/>
    <property type="project" value="InterPro"/>
</dbReference>
<dbReference type="GO" id="GO:0020037">
    <property type="term" value="F:heme binding"/>
    <property type="evidence" value="ECO:0007669"/>
    <property type="project" value="InterPro"/>
</dbReference>
<accession>A0A6A6P0M7</accession>
<dbReference type="Gene3D" id="1.10.630.10">
    <property type="entry name" value="Cytochrome P450"/>
    <property type="match status" value="1"/>
</dbReference>
<keyword evidence="9" id="KW-1185">Reference proteome</keyword>
<dbReference type="GO" id="GO:0004497">
    <property type="term" value="F:monooxygenase activity"/>
    <property type="evidence" value="ECO:0007669"/>
    <property type="project" value="InterPro"/>
</dbReference>
<evidence type="ECO:0000256" key="6">
    <source>
        <dbReference type="ARBA" id="ARBA00023004"/>
    </source>
</evidence>
<dbReference type="PRINTS" id="PR00465">
    <property type="entry name" value="EP450IV"/>
</dbReference>
<feature type="binding site" description="axial binding residue" evidence="7">
    <location>
        <position position="518"/>
    </location>
    <ligand>
        <name>heme</name>
        <dbReference type="ChEBI" id="CHEBI:30413"/>
    </ligand>
    <ligandPart>
        <name>Fe</name>
        <dbReference type="ChEBI" id="CHEBI:18248"/>
    </ligandPart>
</feature>
<keyword evidence="6 7" id="KW-0408">Iron</keyword>
<evidence type="ECO:0000256" key="1">
    <source>
        <dbReference type="ARBA" id="ARBA00001971"/>
    </source>
</evidence>
<reference evidence="8" key="1">
    <citation type="journal article" date="2020" name="Stud. Mycol.">
        <title>101 Dothideomycetes genomes: a test case for predicting lifestyles and emergence of pathogens.</title>
        <authorList>
            <person name="Haridas S."/>
            <person name="Albert R."/>
            <person name="Binder M."/>
            <person name="Bloem J."/>
            <person name="Labutti K."/>
            <person name="Salamov A."/>
            <person name="Andreopoulos B."/>
            <person name="Baker S."/>
            <person name="Barry K."/>
            <person name="Bills G."/>
            <person name="Bluhm B."/>
            <person name="Cannon C."/>
            <person name="Castanera R."/>
            <person name="Culley D."/>
            <person name="Daum C."/>
            <person name="Ezra D."/>
            <person name="Gonzalez J."/>
            <person name="Henrissat B."/>
            <person name="Kuo A."/>
            <person name="Liang C."/>
            <person name="Lipzen A."/>
            <person name="Lutzoni F."/>
            <person name="Magnuson J."/>
            <person name="Mondo S."/>
            <person name="Nolan M."/>
            <person name="Ohm R."/>
            <person name="Pangilinan J."/>
            <person name="Park H.-J."/>
            <person name="Ramirez L."/>
            <person name="Alfaro M."/>
            <person name="Sun H."/>
            <person name="Tritt A."/>
            <person name="Yoshinaga Y."/>
            <person name="Zwiers L.-H."/>
            <person name="Turgeon B."/>
            <person name="Goodwin S."/>
            <person name="Spatafora J."/>
            <person name="Crous P."/>
            <person name="Grigoriev I."/>
        </authorList>
    </citation>
    <scope>NUCLEOTIDE SEQUENCE</scope>
    <source>
        <strain evidence="8">ATCC 16933</strain>
    </source>
</reference>
<organism evidence="8 9">
    <name type="scientific">Lineolata rhizophorae</name>
    <dbReference type="NCBI Taxonomy" id="578093"/>
    <lineage>
        <taxon>Eukaryota</taxon>
        <taxon>Fungi</taxon>
        <taxon>Dikarya</taxon>
        <taxon>Ascomycota</taxon>
        <taxon>Pezizomycotina</taxon>
        <taxon>Dothideomycetes</taxon>
        <taxon>Dothideomycetes incertae sedis</taxon>
        <taxon>Lineolatales</taxon>
        <taxon>Lineolataceae</taxon>
        <taxon>Lineolata</taxon>
    </lineage>
</organism>
<dbReference type="GO" id="GO:0005506">
    <property type="term" value="F:iron ion binding"/>
    <property type="evidence" value="ECO:0007669"/>
    <property type="project" value="InterPro"/>
</dbReference>
<proteinExistence type="inferred from homology"/>
<dbReference type="Pfam" id="PF00067">
    <property type="entry name" value="p450"/>
    <property type="match status" value="1"/>
</dbReference>
<evidence type="ECO:0000256" key="4">
    <source>
        <dbReference type="ARBA" id="ARBA00022516"/>
    </source>
</evidence>
<evidence type="ECO:0000256" key="7">
    <source>
        <dbReference type="PIRSR" id="PIRSR602403-1"/>
    </source>
</evidence>
<sequence length="579" mass="64840">MIESNGLRPIVDSAGSWFSSSPTMAVALTCLLIAVTTRYLSGRAANATKIQADGSVSPPTLPYWIPGIGHLFSFLFNNESLLQSYRDSAKHGIVELNLATYHNTMVFSPSLFRDVYSLKASATENESIAFIEWDNIFGMPRQSRDAFVKSYPVLQLLVTNYVGKDEHLSKYIGGVIRQFEEHLPNLASFNPSPVDMHPWERSARAECVMDEKGEAIVEADLLDLIRDFVGYAVNTTFFGTALLEVYPTLQDDFWIFDASFLGLAAGLPRWIPWPSLTRAHIARRRLLAGLTALERALDAEDAGRRPADPAWTWRDLSDVSPGYRAIRAHLVAHGVGPEGRAAQNLGLLWATNANANVAAFWMVLRIYAEGGELVERLRGETEPFAKVERAGGLPGGAIREPPRIKLDVKGLENGCPLLMSTYIETMRLDAGVQALKTVRENCVLAESKEDESFHVPKGSFLHLLYWLHHWDPRYFPQPMSWIPDRHIRRESMDEKATASASRAEWGTVRPYGGGRTMCKGRKFAEKEILSLVAGILALWDIEPADKSGWKLPPRRRTAGVLAPKQNVRVRMRRRKEAWE</sequence>
<keyword evidence="4" id="KW-0443">Lipid metabolism</keyword>
<evidence type="ECO:0000256" key="3">
    <source>
        <dbReference type="ARBA" id="ARBA00010617"/>
    </source>
</evidence>
<protein>
    <submittedName>
        <fullName evidence="8">Cytochrome P450</fullName>
    </submittedName>
</protein>
<dbReference type="InterPro" id="IPR002403">
    <property type="entry name" value="Cyt_P450_E_grp-IV"/>
</dbReference>
<dbReference type="Proteomes" id="UP000799766">
    <property type="component" value="Unassembled WGS sequence"/>
</dbReference>
<name>A0A6A6P0M7_9PEZI</name>
<dbReference type="PANTHER" id="PTHR24306:SF7">
    <property type="entry name" value="AHBB"/>
    <property type="match status" value="1"/>
</dbReference>
<dbReference type="SUPFAM" id="SSF48264">
    <property type="entry name" value="Cytochrome P450"/>
    <property type="match status" value="1"/>
</dbReference>
<evidence type="ECO:0000256" key="5">
    <source>
        <dbReference type="ARBA" id="ARBA00022723"/>
    </source>
</evidence>
<dbReference type="EMBL" id="MU001681">
    <property type="protein sequence ID" value="KAF2457317.1"/>
    <property type="molecule type" value="Genomic_DNA"/>
</dbReference>
<dbReference type="OrthoDB" id="3366823at2759"/>
<dbReference type="InterPro" id="IPR036396">
    <property type="entry name" value="Cyt_P450_sf"/>
</dbReference>
<comment type="cofactor">
    <cofactor evidence="1 7">
        <name>heme</name>
        <dbReference type="ChEBI" id="CHEBI:30413"/>
    </cofactor>
</comment>
<dbReference type="GO" id="GO:0005789">
    <property type="term" value="C:endoplasmic reticulum membrane"/>
    <property type="evidence" value="ECO:0007669"/>
    <property type="project" value="UniProtKB-SubCell"/>
</dbReference>
<evidence type="ECO:0000313" key="8">
    <source>
        <dbReference type="EMBL" id="KAF2457317.1"/>
    </source>
</evidence>
<keyword evidence="4" id="KW-0444">Lipid biosynthesis</keyword>
<keyword evidence="7" id="KW-0349">Heme</keyword>
<evidence type="ECO:0000256" key="2">
    <source>
        <dbReference type="ARBA" id="ARBA00004389"/>
    </source>
</evidence>
<comment type="similarity">
    <text evidence="3">Belongs to the cytochrome P450 family.</text>
</comment>
<dbReference type="InterPro" id="IPR001128">
    <property type="entry name" value="Cyt_P450"/>
</dbReference>
<evidence type="ECO:0000313" key="9">
    <source>
        <dbReference type="Proteomes" id="UP000799766"/>
    </source>
</evidence>
<dbReference type="AlphaFoldDB" id="A0A6A6P0M7"/>